<dbReference type="InterPro" id="IPR042104">
    <property type="entry name" value="PKS_dehydratase_sf"/>
</dbReference>
<evidence type="ECO:0000256" key="13">
    <source>
        <dbReference type="ARBA" id="ARBA00023394"/>
    </source>
</evidence>
<dbReference type="GO" id="GO:0004316">
    <property type="term" value="F:3-oxoacyl-[acyl-carrier-protein] reductase (NADPH) activity"/>
    <property type="evidence" value="ECO:0007669"/>
    <property type="project" value="UniProtKB-EC"/>
</dbReference>
<dbReference type="SMART" id="SM00823">
    <property type="entry name" value="PKS_PP"/>
    <property type="match status" value="1"/>
</dbReference>
<dbReference type="InterPro" id="IPR036736">
    <property type="entry name" value="ACP-like_sf"/>
</dbReference>
<dbReference type="InterPro" id="IPR018201">
    <property type="entry name" value="Ketoacyl_synth_AS"/>
</dbReference>
<comment type="catalytic activity">
    <reaction evidence="17">
        <text>(3R)-hydroxybutanoyl-[ACP] = (2E)-butenoyl-[ACP] + H2O</text>
        <dbReference type="Rhea" id="RHEA:41808"/>
        <dbReference type="Rhea" id="RHEA-COMP:9626"/>
        <dbReference type="Rhea" id="RHEA-COMP:9627"/>
        <dbReference type="ChEBI" id="CHEBI:15377"/>
        <dbReference type="ChEBI" id="CHEBI:78451"/>
        <dbReference type="ChEBI" id="CHEBI:78453"/>
    </reaction>
    <physiologicalReaction direction="left-to-right" evidence="17">
        <dbReference type="Rhea" id="RHEA:41809"/>
    </physiologicalReaction>
</comment>
<keyword evidence="2" id="KW-0596">Phosphopantetheine</keyword>
<organism evidence="54 55">
    <name type="scientific">Paxillus involutus ATCC 200175</name>
    <dbReference type="NCBI Taxonomy" id="664439"/>
    <lineage>
        <taxon>Eukaryota</taxon>
        <taxon>Fungi</taxon>
        <taxon>Dikarya</taxon>
        <taxon>Basidiomycota</taxon>
        <taxon>Agaricomycotina</taxon>
        <taxon>Agaricomycetes</taxon>
        <taxon>Agaricomycetidae</taxon>
        <taxon>Boletales</taxon>
        <taxon>Paxilineae</taxon>
        <taxon>Paxillaceae</taxon>
        <taxon>Paxillus</taxon>
    </lineage>
</organism>
<comment type="catalytic activity">
    <reaction evidence="33">
        <text>(2E)-octenoyl-[ACP] + NADPH + H(+) = octanoyl-[ACP] + NADP(+)</text>
        <dbReference type="Rhea" id="RHEA:41848"/>
        <dbReference type="Rhea" id="RHEA-COMP:9635"/>
        <dbReference type="Rhea" id="RHEA-COMP:9636"/>
        <dbReference type="ChEBI" id="CHEBI:15378"/>
        <dbReference type="ChEBI" id="CHEBI:57783"/>
        <dbReference type="ChEBI" id="CHEBI:58349"/>
        <dbReference type="ChEBI" id="CHEBI:78462"/>
        <dbReference type="ChEBI" id="CHEBI:78463"/>
    </reaction>
    <physiologicalReaction direction="left-to-right" evidence="33">
        <dbReference type="Rhea" id="RHEA:41849"/>
    </physiologicalReaction>
</comment>
<evidence type="ECO:0000256" key="34">
    <source>
        <dbReference type="ARBA" id="ARBA00048506"/>
    </source>
</evidence>
<dbReference type="InterPro" id="IPR049900">
    <property type="entry name" value="PKS_mFAS_DH"/>
</dbReference>
<evidence type="ECO:0000256" key="26">
    <source>
        <dbReference type="ARBA" id="ARBA00047810"/>
    </source>
</evidence>
<dbReference type="InterPro" id="IPR050091">
    <property type="entry name" value="PKS_NRPS_Biosynth_Enz"/>
</dbReference>
<evidence type="ECO:0000256" key="22">
    <source>
        <dbReference type="ARBA" id="ARBA00047440"/>
    </source>
</evidence>
<feature type="region of interest" description="Disordered" evidence="50">
    <location>
        <begin position="2376"/>
        <end position="2399"/>
    </location>
</feature>
<comment type="catalytic activity">
    <reaction evidence="35">
        <text>3-oxohexanoyl-[ACP] + NADPH + H(+) = (3R)-hydroxyhexanoyl-[ACP] + NADP(+)</text>
        <dbReference type="Rhea" id="RHEA:41824"/>
        <dbReference type="Rhea" id="RHEA-COMP:9629"/>
        <dbReference type="Rhea" id="RHEA-COMP:9630"/>
        <dbReference type="ChEBI" id="CHEBI:15378"/>
        <dbReference type="ChEBI" id="CHEBI:57783"/>
        <dbReference type="ChEBI" id="CHEBI:58349"/>
        <dbReference type="ChEBI" id="CHEBI:78456"/>
        <dbReference type="ChEBI" id="CHEBI:78457"/>
    </reaction>
    <physiologicalReaction direction="left-to-right" evidence="35">
        <dbReference type="Rhea" id="RHEA:41825"/>
    </physiologicalReaction>
</comment>
<comment type="catalytic activity">
    <reaction evidence="43">
        <text>3-oxododecanoyl-[ACP] + NADPH + H(+) = (3R)-hydroxydodecanoyl-[ACP] + NADP(+)</text>
        <dbReference type="Rhea" id="RHEA:41872"/>
        <dbReference type="Rhea" id="RHEA-COMP:9641"/>
        <dbReference type="Rhea" id="RHEA-COMP:9642"/>
        <dbReference type="ChEBI" id="CHEBI:15378"/>
        <dbReference type="ChEBI" id="CHEBI:57783"/>
        <dbReference type="ChEBI" id="CHEBI:58349"/>
        <dbReference type="ChEBI" id="CHEBI:78469"/>
        <dbReference type="ChEBI" id="CHEBI:78470"/>
    </reaction>
    <physiologicalReaction direction="left-to-right" evidence="43">
        <dbReference type="Rhea" id="RHEA:41873"/>
    </physiologicalReaction>
</comment>
<dbReference type="CDD" id="cd00833">
    <property type="entry name" value="PKS"/>
    <property type="match status" value="1"/>
</dbReference>
<dbReference type="PROSITE" id="PS50075">
    <property type="entry name" value="CARRIER"/>
    <property type="match status" value="1"/>
</dbReference>
<dbReference type="Pfam" id="PF13489">
    <property type="entry name" value="Methyltransf_23"/>
    <property type="match status" value="1"/>
</dbReference>
<dbReference type="GO" id="GO:0016297">
    <property type="term" value="F:fatty acyl-[ACP] hydrolase activity"/>
    <property type="evidence" value="ECO:0007669"/>
    <property type="project" value="UniProtKB-EC"/>
</dbReference>
<comment type="catalytic activity">
    <reaction evidence="16">
        <text>(3R)-hydroxyhexadecanoyl-[ACP] = (2E)-hexadecenoyl-[ACP] + H2O</text>
        <dbReference type="Rhea" id="RHEA:41908"/>
        <dbReference type="Rhea" id="RHEA-COMP:9650"/>
        <dbReference type="Rhea" id="RHEA-COMP:9651"/>
        <dbReference type="ChEBI" id="CHEBI:15377"/>
        <dbReference type="ChEBI" id="CHEBI:78480"/>
        <dbReference type="ChEBI" id="CHEBI:78481"/>
    </reaction>
    <physiologicalReaction direction="left-to-right" evidence="16">
        <dbReference type="Rhea" id="RHEA:41909"/>
    </physiologicalReaction>
</comment>
<evidence type="ECO:0000256" key="1">
    <source>
        <dbReference type="ARBA" id="ARBA00005189"/>
    </source>
</evidence>
<dbReference type="InterPro" id="IPR032821">
    <property type="entry name" value="PKS_assoc"/>
</dbReference>
<comment type="catalytic activity">
    <reaction evidence="22">
        <text>3-oxodecanoyl-[ACP] + NADPH + H(+) = (3R)-hydroxydecanoyl-[ACP] + NADP(+)</text>
        <dbReference type="Rhea" id="RHEA:41856"/>
        <dbReference type="Rhea" id="RHEA-COMP:9637"/>
        <dbReference type="Rhea" id="RHEA-COMP:9638"/>
        <dbReference type="ChEBI" id="CHEBI:15378"/>
        <dbReference type="ChEBI" id="CHEBI:57783"/>
        <dbReference type="ChEBI" id="CHEBI:58349"/>
        <dbReference type="ChEBI" id="CHEBI:78464"/>
        <dbReference type="ChEBI" id="CHEBI:78466"/>
    </reaction>
    <physiologicalReaction direction="left-to-right" evidence="22">
        <dbReference type="Rhea" id="RHEA:41857"/>
    </physiologicalReaction>
</comment>
<evidence type="ECO:0000256" key="12">
    <source>
        <dbReference type="ARBA" id="ARBA00023388"/>
    </source>
</evidence>
<comment type="catalytic activity">
    <reaction evidence="27">
        <text>(2E)-hexenoyl-[ACP] + NADPH + H(+) = hexanoyl-[ACP] + NADP(+)</text>
        <dbReference type="Rhea" id="RHEA:41832"/>
        <dbReference type="Rhea" id="RHEA-COMP:9631"/>
        <dbReference type="Rhea" id="RHEA-COMP:9632"/>
        <dbReference type="ChEBI" id="CHEBI:15378"/>
        <dbReference type="ChEBI" id="CHEBI:57783"/>
        <dbReference type="ChEBI" id="CHEBI:58349"/>
        <dbReference type="ChEBI" id="CHEBI:78458"/>
        <dbReference type="ChEBI" id="CHEBI:78459"/>
    </reaction>
    <physiologicalReaction direction="left-to-right" evidence="27">
        <dbReference type="Rhea" id="RHEA:41833"/>
    </physiologicalReaction>
</comment>
<dbReference type="PROSITE" id="PS00606">
    <property type="entry name" value="KS3_1"/>
    <property type="match status" value="1"/>
</dbReference>
<dbReference type="InterPro" id="IPR020841">
    <property type="entry name" value="PKS_Beta-ketoAc_synthase_dom"/>
</dbReference>
<comment type="catalytic activity">
    <reaction evidence="38">
        <text>hexadecanoyl-[ACP] + H2O = hexadecanoate + holo-[ACP] + H(+)</text>
        <dbReference type="Rhea" id="RHEA:41932"/>
        <dbReference type="Rhea" id="RHEA-COMP:9652"/>
        <dbReference type="Rhea" id="RHEA-COMP:9685"/>
        <dbReference type="ChEBI" id="CHEBI:7896"/>
        <dbReference type="ChEBI" id="CHEBI:15377"/>
        <dbReference type="ChEBI" id="CHEBI:15378"/>
        <dbReference type="ChEBI" id="CHEBI:64479"/>
        <dbReference type="ChEBI" id="CHEBI:78483"/>
        <dbReference type="EC" id="3.1.2.14"/>
    </reaction>
    <physiologicalReaction direction="left-to-right" evidence="38">
        <dbReference type="Rhea" id="RHEA:41933"/>
    </physiologicalReaction>
</comment>
<comment type="catalytic activity">
    <reaction evidence="46">
        <text>butanoyl-[ACP] + malonyl-[ACP] + H(+) = 3-oxohexanoyl-[ACP] + holo-[ACP] + CO2</text>
        <dbReference type="Rhea" id="RHEA:41820"/>
        <dbReference type="Rhea" id="RHEA-COMP:9623"/>
        <dbReference type="Rhea" id="RHEA-COMP:9628"/>
        <dbReference type="Rhea" id="RHEA-COMP:9629"/>
        <dbReference type="Rhea" id="RHEA-COMP:9685"/>
        <dbReference type="ChEBI" id="CHEBI:15378"/>
        <dbReference type="ChEBI" id="CHEBI:16526"/>
        <dbReference type="ChEBI" id="CHEBI:64479"/>
        <dbReference type="ChEBI" id="CHEBI:78449"/>
        <dbReference type="ChEBI" id="CHEBI:78454"/>
        <dbReference type="ChEBI" id="CHEBI:78456"/>
    </reaction>
    <physiologicalReaction direction="left-to-right" evidence="46">
        <dbReference type="Rhea" id="RHEA:41821"/>
    </physiologicalReaction>
</comment>
<evidence type="ECO:0000256" key="45">
    <source>
        <dbReference type="ARBA" id="ARBA00049422"/>
    </source>
</evidence>
<dbReference type="SMART" id="SM00829">
    <property type="entry name" value="PKS_ER"/>
    <property type="match status" value="1"/>
</dbReference>
<dbReference type="Pfam" id="PF08659">
    <property type="entry name" value="KR"/>
    <property type="match status" value="1"/>
</dbReference>
<dbReference type="Proteomes" id="UP000053647">
    <property type="component" value="Unassembled WGS sequence"/>
</dbReference>
<evidence type="ECO:0000256" key="35">
    <source>
        <dbReference type="ARBA" id="ARBA00048571"/>
    </source>
</evidence>
<dbReference type="SMART" id="SM00825">
    <property type="entry name" value="PKS_KS"/>
    <property type="match status" value="1"/>
</dbReference>
<dbReference type="InterPro" id="IPR049551">
    <property type="entry name" value="PKS_DH_C"/>
</dbReference>
<comment type="catalytic activity">
    <reaction evidence="41">
        <text>decanoyl-[ACP] + malonyl-[ACP] + H(+) = 3-oxododecanoyl-[ACP] + holo-[ACP] + CO2</text>
        <dbReference type="Rhea" id="RHEA:41868"/>
        <dbReference type="Rhea" id="RHEA-COMP:9623"/>
        <dbReference type="Rhea" id="RHEA-COMP:9640"/>
        <dbReference type="Rhea" id="RHEA-COMP:9641"/>
        <dbReference type="Rhea" id="RHEA-COMP:9685"/>
        <dbReference type="ChEBI" id="CHEBI:15378"/>
        <dbReference type="ChEBI" id="CHEBI:16526"/>
        <dbReference type="ChEBI" id="CHEBI:64479"/>
        <dbReference type="ChEBI" id="CHEBI:78449"/>
        <dbReference type="ChEBI" id="CHEBI:78468"/>
        <dbReference type="ChEBI" id="CHEBI:78469"/>
    </reaction>
    <physiologicalReaction direction="left-to-right" evidence="41">
        <dbReference type="Rhea" id="RHEA:41869"/>
    </physiologicalReaction>
</comment>
<evidence type="ECO:0000256" key="5">
    <source>
        <dbReference type="ARBA" id="ARBA00022799"/>
    </source>
</evidence>
<evidence type="ECO:0000256" key="33">
    <source>
        <dbReference type="ARBA" id="ARBA00048420"/>
    </source>
</evidence>
<dbReference type="OrthoDB" id="329835at2759"/>
<dbReference type="InterPro" id="IPR029063">
    <property type="entry name" value="SAM-dependent_MTases_sf"/>
</dbReference>
<comment type="catalytic activity">
    <reaction evidence="42">
        <text>(2E)-tetradecenoyl-[ACP] + NADPH + H(+) = tetradecanoyl-[ACP] + NADP(+)</text>
        <dbReference type="Rhea" id="RHEA:41896"/>
        <dbReference type="Rhea" id="RHEA-COMP:9647"/>
        <dbReference type="Rhea" id="RHEA-COMP:9648"/>
        <dbReference type="ChEBI" id="CHEBI:15378"/>
        <dbReference type="ChEBI" id="CHEBI:57783"/>
        <dbReference type="ChEBI" id="CHEBI:58349"/>
        <dbReference type="ChEBI" id="CHEBI:78475"/>
        <dbReference type="ChEBI" id="CHEBI:78477"/>
    </reaction>
    <physiologicalReaction direction="left-to-right" evidence="42">
        <dbReference type="Rhea" id="RHEA:41897"/>
    </physiologicalReaction>
</comment>
<comment type="catalytic activity">
    <reaction evidence="24">
        <text>(2E)-butenoyl-[ACP] + NADPH + H(+) = butanoyl-[ACP] + NADP(+)</text>
        <dbReference type="Rhea" id="RHEA:41812"/>
        <dbReference type="Rhea" id="RHEA-COMP:9627"/>
        <dbReference type="Rhea" id="RHEA-COMP:9628"/>
        <dbReference type="ChEBI" id="CHEBI:15378"/>
        <dbReference type="ChEBI" id="CHEBI:57783"/>
        <dbReference type="ChEBI" id="CHEBI:58349"/>
        <dbReference type="ChEBI" id="CHEBI:78453"/>
        <dbReference type="ChEBI" id="CHEBI:78454"/>
    </reaction>
    <physiologicalReaction direction="left-to-right" evidence="24">
        <dbReference type="Rhea" id="RHEA:41813"/>
    </physiologicalReaction>
</comment>
<keyword evidence="8" id="KW-0511">Multifunctional enzyme</keyword>
<evidence type="ECO:0000256" key="24">
    <source>
        <dbReference type="ARBA" id="ARBA00047500"/>
    </source>
</evidence>
<sequence>MTKPPPSYSNPDPHAVAIVGGESGGLDVEEFHEFLKNRGSGIITVPPYRWNAEAYHGTAPGQSCTVKGGFIPNFEYADVQEFGITTAEAGQAWNTHFIVLHQAFAALQRSGVDYRGTNTGVFVGCPGGFTPFDVDITQAGAYYMTGTSLSITANRINYVLDLLGPSTIVDTACSSTLTAMHIAVQAIRNGDCDQAVVAGVNLIASPPDTVAFSQLGVLSPDGVSKSFDNDADGYARADSAGAVVIKRHDLAVRDNDFIHATLVGTSLTSCGSLMGSLTTPNPEAQAQAIRQAYKDAGLEPHHSDFVELHGTGTVVGDSIEANCAGETFSNGRQGAPVLIGSVKSNVGHGEISAYITSLTKVVLMLSHKEILPNGYFKKPSEKIHFEKYNLRVPVVTEEFVAQDSRRGLIASISSFGFGGSCGHTVLREHEKRPARSIAGFGATEGPFLFTMGALTLKSCNTLLQEYKDKYGDSDRPTLCEHLGRRTRQMVYRTYAVANTLESATFPDPVVVGKRANPLVFCFSGQGPQHWLQGRKLMAAYPVFRESILACDKEYKAYVGESFLEKTGLFLQDGFKSSPLETSLVWPAEVISISIAFFQIAMFDLLTALGVRPTALVGHSLGETAVLYASGATSREMAVKVAIARGRALGIVDNIGGSMVAVSGCDADAVRDYADAALTLGGKDDSKTSQLHLAAFNSPVDVGVSGSEDLLLTFADYINRWVDGATARKLRVSTAVHSPFVSPCEESYRKELATIFSEHPGDHLPSIPVMSTVTGEFVSEPFTVDYLWKNIRQPVLFSTAIPKVVGRYGELTTFVELSPHPVLSQYIKAMGAHDSVGTGYRPPSSKHLKTSAGVKTEVHAMLDTVGRLLLFGVNTIDFSFLNAYPSLSLPDIEYPFNKKLWLYANVAATPASYLRWLLPPTRALNSPRLRVGPNSPEPWMSQHVIDRSNLIPASGYVEMGLEFPGVTEVWDCRFENMCIFDDSTPPTTLEISKEGIEWFVKSSTPLQNMRGDLEWVRQNAPPFDTIHSRGKLGYGMPNLSPGAITKVDVDEVVNRCSKSNTKEELYEQLESYAQFGPEFMRINRFCMNETETMAWIRGHVDGLNETDYNIHPVILDAVFQVALCWALLYRELGGGGPDKNVYLPHSLKRAFRNDGKPEPLVLPEEFCAYASLVEWTPTHWTANAYVLNEEGAVLFTIEGLRFNWVSQEKPLPTTHFTNIWQPFSLPPTEQHGSITLEGYTPGSDATKLLMALDELAVSYTRTTLASLPNEFTPESPAGQHYYAWCRSLIGSIGSDVSVSPGAWASVATRFNDILQLTRRVGEMQTGKLYVFIENRRLVTFDLDLITSSQTTSSLFSQDDVTNQVHEGPPFVDSVLDRFVEQFMDLVNAAMAAGKRVVRVLEIGARDGRLTKLLGRALVDATLRVGYYVDYVCSDTEMVSAQKATSLSPWMTMTPVVFDPTVPIEEQGLEPATFDILVALDSLHRYPNIRGTLSNLRGMLVPGGYLAATQWDGNLFATSAIGAKWINFVFGSEGWMQSLLSFSDWKDALESVGYDGHLLLSQNSNCVGHIAFISQKSHSKPMTNGISKDRRTDGLTIIRHFSGGNEPDLVAFLSSLHPTEPHSIWLHADTMPNSATLLGISRSLCHEYPDWKISTVLFHPSWDCSRQHEFIFEQLIPLKLVNAELKIDESGSISVPRVIEAPAYPNTEPRGSKIVQFDDSRVWHHYPPALLAEDVQVAVSFASVSPIFPGCSEFSGVVTAAGENIVEDYLIGKRVVGIVLGQSGNVIVCPRSKVSIIPGGLSLALAAALVGRLAFISSVLLKSLPSRGRCAILHAGSCSAAAFTTHSYLKAAGFEILVTTSANVPDSRGAQEFLSLTPLHASNEHQSWVAAARERAPKGIDLVVNFDTDPSVSAETTQILAAGATLVQVGADLPSRLRRGQRYVSVDLAILAEDGYLLRSLEDVQPEIRDSLLSGVECFDLGQLSVAHEKALSNSPNDVVLLGLENIDPELSIIRVGIISGTATFNPHATYVLIGGVGGLGICLTGFMVERGARHIVLTSRSGAKAFEDVNFTREKRMVHYLRGLPGVTIDIAAVDCLDAARTKDLFSNLDRPVAGVFFLPVRLNDQLFVNLRTEEDWKIVYDVKIKGLQVLLESVDPASLDFLVLTSTTSILSGNAGQANYTAAQYQIALIADGLPNTVCIAVPPVLDSGVLARSMMGPTNTRNAAFEKFKSFGVSARQLVQQCMDAIMTLGTKPRNAVYIPALDFKAILEFGSAPLNNAALIRHLVPKDENDSTAAGTSYEGTIRAACAKILSLQGDEIEETVPLSGYGLDSLTAARLKGVLKAQFDLEVTQLQLLSSYMTVEKLLSMQAEQATVAQQGQGAGNEQDDSSPDGTSGENAVNETVIPLNDVKEGSPVFFVHGAGGGVLVLRKIMQKVQVPVYGIQDTPEAPLTGTLPQLSAFYLEKIRQKQRTGPYRIGGFSFGAGVALLIAQMLHAAGETVEMLIMLEGAPTIFHLPAMREHLRQTIVEGTISNTILRIVEDMVTSGALDDAEDIHLQFQNYFETGHRGNKWVARFCQAYVAHLLMGVRKSLEVDRREREGHLDGFAWPVERTVLMKAQNGTKNDPRVQGISEAWDVDKWTDKVEVYEFPGTHFGFLKPTSGVAEVLNSIVST</sequence>
<reference evidence="55" key="2">
    <citation type="submission" date="2015-01" db="EMBL/GenBank/DDBJ databases">
        <title>Evolutionary Origins and Diversification of the Mycorrhizal Mutualists.</title>
        <authorList>
            <consortium name="DOE Joint Genome Institute"/>
            <consortium name="Mycorrhizal Genomics Consortium"/>
            <person name="Kohler A."/>
            <person name="Kuo A."/>
            <person name="Nagy L.G."/>
            <person name="Floudas D."/>
            <person name="Copeland A."/>
            <person name="Barry K.W."/>
            <person name="Cichocki N."/>
            <person name="Veneault-Fourrey C."/>
            <person name="LaButti K."/>
            <person name="Lindquist E.A."/>
            <person name="Lipzen A."/>
            <person name="Lundell T."/>
            <person name="Morin E."/>
            <person name="Murat C."/>
            <person name="Riley R."/>
            <person name="Ohm R."/>
            <person name="Sun H."/>
            <person name="Tunlid A."/>
            <person name="Henrissat B."/>
            <person name="Grigoriev I.V."/>
            <person name="Hibbett D.S."/>
            <person name="Martin F."/>
        </authorList>
    </citation>
    <scope>NUCLEOTIDE SEQUENCE [LARGE SCALE GENOMIC DNA]</scope>
    <source>
        <strain evidence="55">ATCC 200175</strain>
    </source>
</reference>
<evidence type="ECO:0000256" key="40">
    <source>
        <dbReference type="ARBA" id="ARBA00049019"/>
    </source>
</evidence>
<dbReference type="SUPFAM" id="SSF52151">
    <property type="entry name" value="FabD/lysophospholipase-like"/>
    <property type="match status" value="1"/>
</dbReference>
<dbReference type="Gene3D" id="3.40.50.150">
    <property type="entry name" value="Vaccinia Virus protein VP39"/>
    <property type="match status" value="1"/>
</dbReference>
<dbReference type="GO" id="GO:0004312">
    <property type="term" value="F:fatty acid synthase activity"/>
    <property type="evidence" value="ECO:0007669"/>
    <property type="project" value="TreeGrafter"/>
</dbReference>
<dbReference type="Gene3D" id="3.40.50.720">
    <property type="entry name" value="NAD(P)-binding Rossmann-like Domain"/>
    <property type="match status" value="1"/>
</dbReference>
<gene>
    <name evidence="54" type="ORF">PAXINDRAFT_180845</name>
</gene>
<comment type="catalytic activity">
    <reaction evidence="36">
        <text>a 2,3-saturated acyl-[ACP] + NADP(+) = a (2E)-enoyl-[ACP] + NADPH + H(+)</text>
        <dbReference type="Rhea" id="RHEA:22564"/>
        <dbReference type="Rhea" id="RHEA-COMP:9925"/>
        <dbReference type="Rhea" id="RHEA-COMP:9926"/>
        <dbReference type="ChEBI" id="CHEBI:15378"/>
        <dbReference type="ChEBI" id="CHEBI:57783"/>
        <dbReference type="ChEBI" id="CHEBI:58349"/>
        <dbReference type="ChEBI" id="CHEBI:78784"/>
        <dbReference type="ChEBI" id="CHEBI:78785"/>
        <dbReference type="EC" id="1.3.1.39"/>
    </reaction>
    <physiologicalReaction direction="right-to-left" evidence="36">
        <dbReference type="Rhea" id="RHEA:22566"/>
    </physiologicalReaction>
</comment>
<evidence type="ECO:0000256" key="49">
    <source>
        <dbReference type="PROSITE-ProRule" id="PRU01363"/>
    </source>
</evidence>
<dbReference type="GO" id="GO:0019171">
    <property type="term" value="F:(3R)-hydroxyacyl-[acyl-carrier-protein] dehydratase activity"/>
    <property type="evidence" value="ECO:0007669"/>
    <property type="project" value="UniProtKB-EC"/>
</dbReference>
<evidence type="ECO:0000256" key="6">
    <source>
        <dbReference type="ARBA" id="ARBA00022898"/>
    </source>
</evidence>
<evidence type="ECO:0000256" key="16">
    <source>
        <dbReference type="ARBA" id="ARBA00023401"/>
    </source>
</evidence>
<comment type="catalytic activity">
    <reaction evidence="21">
        <text>a (3R)-hydroxyacyl-[ACP] + NADP(+) = a 3-oxoacyl-[ACP] + NADPH + H(+)</text>
        <dbReference type="Rhea" id="RHEA:17397"/>
        <dbReference type="Rhea" id="RHEA-COMP:9916"/>
        <dbReference type="Rhea" id="RHEA-COMP:9945"/>
        <dbReference type="ChEBI" id="CHEBI:15378"/>
        <dbReference type="ChEBI" id="CHEBI:57783"/>
        <dbReference type="ChEBI" id="CHEBI:58349"/>
        <dbReference type="ChEBI" id="CHEBI:78776"/>
        <dbReference type="ChEBI" id="CHEBI:78827"/>
        <dbReference type="EC" id="1.1.1.100"/>
    </reaction>
    <physiologicalReaction direction="right-to-left" evidence="21">
        <dbReference type="Rhea" id="RHEA:17399"/>
    </physiologicalReaction>
</comment>
<evidence type="ECO:0000256" key="8">
    <source>
        <dbReference type="ARBA" id="ARBA00023268"/>
    </source>
</evidence>
<dbReference type="Pfam" id="PF00109">
    <property type="entry name" value="ketoacyl-synt"/>
    <property type="match status" value="1"/>
</dbReference>
<dbReference type="Pfam" id="PF02801">
    <property type="entry name" value="Ketoacyl-synt_C"/>
    <property type="match status" value="1"/>
</dbReference>
<evidence type="ECO:0000256" key="29">
    <source>
        <dbReference type="ARBA" id="ARBA00047961"/>
    </source>
</evidence>
<dbReference type="GO" id="GO:0031177">
    <property type="term" value="F:phosphopantetheine binding"/>
    <property type="evidence" value="ECO:0007669"/>
    <property type="project" value="InterPro"/>
</dbReference>
<evidence type="ECO:0000256" key="23">
    <source>
        <dbReference type="ARBA" id="ARBA00047451"/>
    </source>
</evidence>
<comment type="catalytic activity">
    <reaction evidence="20">
        <text>hexanoyl-[ACP] + malonyl-[ACP] + H(+) = 3-oxooctanoyl-[ACP] + holo-[ACP] + CO2</text>
        <dbReference type="Rhea" id="RHEA:41836"/>
        <dbReference type="Rhea" id="RHEA-COMP:9623"/>
        <dbReference type="Rhea" id="RHEA-COMP:9632"/>
        <dbReference type="Rhea" id="RHEA-COMP:9633"/>
        <dbReference type="Rhea" id="RHEA-COMP:9685"/>
        <dbReference type="ChEBI" id="CHEBI:15378"/>
        <dbReference type="ChEBI" id="CHEBI:16526"/>
        <dbReference type="ChEBI" id="CHEBI:64479"/>
        <dbReference type="ChEBI" id="CHEBI:78449"/>
        <dbReference type="ChEBI" id="CHEBI:78459"/>
        <dbReference type="ChEBI" id="CHEBI:78460"/>
    </reaction>
    <physiologicalReaction direction="left-to-right" evidence="20">
        <dbReference type="Rhea" id="RHEA:41837"/>
    </physiologicalReaction>
</comment>
<dbReference type="GO" id="GO:0004313">
    <property type="term" value="F:[acyl-carrier-protein] S-acetyltransferase activity"/>
    <property type="evidence" value="ECO:0007669"/>
    <property type="project" value="UniProtKB-EC"/>
</dbReference>
<dbReference type="InterPro" id="IPR009081">
    <property type="entry name" value="PP-bd_ACP"/>
</dbReference>
<comment type="catalytic activity">
    <reaction evidence="9">
        <text>(3R)-hydroxyoctanoyl-[ACP] = (2E)-octenoyl-[ACP] + H2O</text>
        <dbReference type="Rhea" id="RHEA:41844"/>
        <dbReference type="Rhea" id="RHEA-COMP:9634"/>
        <dbReference type="Rhea" id="RHEA-COMP:9635"/>
        <dbReference type="ChEBI" id="CHEBI:15377"/>
        <dbReference type="ChEBI" id="CHEBI:78461"/>
        <dbReference type="ChEBI" id="CHEBI:78462"/>
    </reaction>
    <physiologicalReaction direction="left-to-right" evidence="9">
        <dbReference type="Rhea" id="RHEA:41845"/>
    </physiologicalReaction>
</comment>
<evidence type="ECO:0000256" key="18">
    <source>
        <dbReference type="ARBA" id="ARBA00023442"/>
    </source>
</evidence>
<name>A0A0C9TX88_PAXIN</name>
<comment type="catalytic activity">
    <reaction evidence="12">
        <text>(3R)-hydroxydecanoyl-[ACP] = (2E)-decenoyl-[ACP] + H2O</text>
        <dbReference type="Rhea" id="RHEA:41860"/>
        <dbReference type="Rhea" id="RHEA-COMP:9638"/>
        <dbReference type="Rhea" id="RHEA-COMP:9639"/>
        <dbReference type="ChEBI" id="CHEBI:15377"/>
        <dbReference type="ChEBI" id="CHEBI:78466"/>
        <dbReference type="ChEBI" id="CHEBI:78467"/>
    </reaction>
    <physiologicalReaction direction="left-to-right" evidence="12">
        <dbReference type="Rhea" id="RHEA:41861"/>
    </physiologicalReaction>
</comment>
<dbReference type="Pfam" id="PF00550">
    <property type="entry name" value="PP-binding"/>
    <property type="match status" value="1"/>
</dbReference>
<dbReference type="Gene3D" id="3.40.47.10">
    <property type="match status" value="1"/>
</dbReference>
<evidence type="ECO:0000256" key="4">
    <source>
        <dbReference type="ARBA" id="ARBA00022679"/>
    </source>
</evidence>
<proteinExistence type="predicted"/>
<comment type="catalytic activity">
    <reaction evidence="28">
        <text>3-oxobutanoyl-[ACP] + NADPH + H(+) = (3R)-hydroxybutanoyl-[ACP] + NADP(+)</text>
        <dbReference type="Rhea" id="RHEA:41804"/>
        <dbReference type="Rhea" id="RHEA-COMP:9625"/>
        <dbReference type="Rhea" id="RHEA-COMP:9626"/>
        <dbReference type="ChEBI" id="CHEBI:15378"/>
        <dbReference type="ChEBI" id="CHEBI:57783"/>
        <dbReference type="ChEBI" id="CHEBI:58349"/>
        <dbReference type="ChEBI" id="CHEBI:78450"/>
        <dbReference type="ChEBI" id="CHEBI:78451"/>
    </reaction>
    <physiologicalReaction direction="left-to-right" evidence="28">
        <dbReference type="Rhea" id="RHEA:41805"/>
    </physiologicalReaction>
</comment>
<evidence type="ECO:0000256" key="11">
    <source>
        <dbReference type="ARBA" id="ARBA00023373"/>
    </source>
</evidence>
<comment type="catalytic activity">
    <reaction evidence="31">
        <text>(2E)-dodecenoyl-[ACP] + NADPH + H(+) = dodecanoyl-[ACP] + NADP(+)</text>
        <dbReference type="Rhea" id="RHEA:41880"/>
        <dbReference type="Rhea" id="RHEA-COMP:9643"/>
        <dbReference type="Rhea" id="RHEA-COMP:9644"/>
        <dbReference type="ChEBI" id="CHEBI:15378"/>
        <dbReference type="ChEBI" id="CHEBI:57783"/>
        <dbReference type="ChEBI" id="CHEBI:58349"/>
        <dbReference type="ChEBI" id="CHEBI:65264"/>
        <dbReference type="ChEBI" id="CHEBI:78472"/>
    </reaction>
    <physiologicalReaction direction="left-to-right" evidence="31">
        <dbReference type="Rhea" id="RHEA:41881"/>
    </physiologicalReaction>
</comment>
<evidence type="ECO:0000256" key="31">
    <source>
        <dbReference type="ARBA" id="ARBA00048281"/>
    </source>
</evidence>
<comment type="catalytic activity">
    <reaction evidence="47">
        <text>(2E)-decenoyl-[ACP] + NADPH + H(+) = decanoyl-[ACP] + NADP(+)</text>
        <dbReference type="Rhea" id="RHEA:41864"/>
        <dbReference type="Rhea" id="RHEA-COMP:9639"/>
        <dbReference type="Rhea" id="RHEA-COMP:9640"/>
        <dbReference type="ChEBI" id="CHEBI:15378"/>
        <dbReference type="ChEBI" id="CHEBI:57783"/>
        <dbReference type="ChEBI" id="CHEBI:58349"/>
        <dbReference type="ChEBI" id="CHEBI:78467"/>
        <dbReference type="ChEBI" id="CHEBI:78468"/>
    </reaction>
    <physiologicalReaction direction="left-to-right" evidence="47">
        <dbReference type="Rhea" id="RHEA:41865"/>
    </physiologicalReaction>
</comment>
<feature type="region of interest" description="N-terminal hotdog fold" evidence="49">
    <location>
        <begin position="910"/>
        <end position="1038"/>
    </location>
</feature>
<evidence type="ECO:0000256" key="39">
    <source>
        <dbReference type="ARBA" id="ARBA00048935"/>
    </source>
</evidence>
<feature type="domain" description="Carrier" evidence="51">
    <location>
        <begin position="2295"/>
        <end position="2373"/>
    </location>
</feature>
<comment type="catalytic activity">
    <reaction evidence="48">
        <text>octanoyl-[ACP] + malonyl-[ACP] + H(+) = 3-oxodecanoyl-[ACP] + holo-[ACP] + CO2</text>
        <dbReference type="Rhea" id="RHEA:41852"/>
        <dbReference type="Rhea" id="RHEA-COMP:9623"/>
        <dbReference type="Rhea" id="RHEA-COMP:9636"/>
        <dbReference type="Rhea" id="RHEA-COMP:9637"/>
        <dbReference type="Rhea" id="RHEA-COMP:9685"/>
        <dbReference type="ChEBI" id="CHEBI:15378"/>
        <dbReference type="ChEBI" id="CHEBI:16526"/>
        <dbReference type="ChEBI" id="CHEBI:64479"/>
        <dbReference type="ChEBI" id="CHEBI:78449"/>
        <dbReference type="ChEBI" id="CHEBI:78463"/>
        <dbReference type="ChEBI" id="CHEBI:78464"/>
    </reaction>
    <physiologicalReaction direction="left-to-right" evidence="48">
        <dbReference type="Rhea" id="RHEA:41853"/>
    </physiologicalReaction>
</comment>
<dbReference type="InterPro" id="IPR016039">
    <property type="entry name" value="Thiolase-like"/>
</dbReference>
<comment type="catalytic activity">
    <reaction evidence="26">
        <text>(2E)-hexadecenoyl-[ACP] + NADPH + H(+) = hexadecanoyl-[ACP] + NADP(+)</text>
        <dbReference type="Rhea" id="RHEA:41912"/>
        <dbReference type="Rhea" id="RHEA-COMP:9651"/>
        <dbReference type="Rhea" id="RHEA-COMP:9652"/>
        <dbReference type="ChEBI" id="CHEBI:15378"/>
        <dbReference type="ChEBI" id="CHEBI:57783"/>
        <dbReference type="ChEBI" id="CHEBI:58349"/>
        <dbReference type="ChEBI" id="CHEBI:78481"/>
        <dbReference type="ChEBI" id="CHEBI:78483"/>
    </reaction>
    <physiologicalReaction direction="left-to-right" evidence="26">
        <dbReference type="Rhea" id="RHEA:41913"/>
    </physiologicalReaction>
</comment>
<evidence type="ECO:0000259" key="52">
    <source>
        <dbReference type="PROSITE" id="PS52004"/>
    </source>
</evidence>
<evidence type="ECO:0000256" key="9">
    <source>
        <dbReference type="ARBA" id="ARBA00023332"/>
    </source>
</evidence>
<dbReference type="InterPro" id="IPR013968">
    <property type="entry name" value="PKS_KR"/>
</dbReference>
<evidence type="ECO:0000256" key="19">
    <source>
        <dbReference type="ARBA" id="ARBA00047300"/>
    </source>
</evidence>
<comment type="pathway">
    <text evidence="1">Lipid metabolism.</text>
</comment>
<evidence type="ECO:0000256" key="32">
    <source>
        <dbReference type="ARBA" id="ARBA00048289"/>
    </source>
</evidence>
<dbReference type="PROSITE" id="PS52019">
    <property type="entry name" value="PKS_MFAS_DH"/>
    <property type="match status" value="1"/>
</dbReference>
<comment type="catalytic activity">
    <reaction evidence="25">
        <text>dodecanoyl-[ACP] + malonyl-[ACP] + H(+) = 3-oxotetradecanoyl-[ACP] + holo-[ACP] + CO2</text>
        <dbReference type="Rhea" id="RHEA:41884"/>
        <dbReference type="Rhea" id="RHEA-COMP:9623"/>
        <dbReference type="Rhea" id="RHEA-COMP:9644"/>
        <dbReference type="Rhea" id="RHEA-COMP:9645"/>
        <dbReference type="Rhea" id="RHEA-COMP:9685"/>
        <dbReference type="ChEBI" id="CHEBI:15378"/>
        <dbReference type="ChEBI" id="CHEBI:16526"/>
        <dbReference type="ChEBI" id="CHEBI:64479"/>
        <dbReference type="ChEBI" id="CHEBI:65264"/>
        <dbReference type="ChEBI" id="CHEBI:78449"/>
        <dbReference type="ChEBI" id="CHEBI:78473"/>
    </reaction>
    <physiologicalReaction direction="left-to-right" evidence="25">
        <dbReference type="Rhea" id="RHEA:41885"/>
    </physiologicalReaction>
</comment>
<keyword evidence="5" id="KW-0702">S-nitrosylation</keyword>
<dbReference type="InterPro" id="IPR016035">
    <property type="entry name" value="Acyl_Trfase/lysoPLipase"/>
</dbReference>
<keyword evidence="7" id="KW-0843">Virulence</keyword>
<evidence type="ECO:0000256" key="3">
    <source>
        <dbReference type="ARBA" id="ARBA00022553"/>
    </source>
</evidence>
<dbReference type="InterPro" id="IPR001031">
    <property type="entry name" value="Thioesterase"/>
</dbReference>
<evidence type="ECO:0000256" key="41">
    <source>
        <dbReference type="ARBA" id="ARBA00049109"/>
    </source>
</evidence>
<dbReference type="PANTHER" id="PTHR43775">
    <property type="entry name" value="FATTY ACID SYNTHASE"/>
    <property type="match status" value="1"/>
</dbReference>
<dbReference type="InterPro" id="IPR014031">
    <property type="entry name" value="Ketoacyl_synth_C"/>
</dbReference>
<dbReference type="InterPro" id="IPR014043">
    <property type="entry name" value="Acyl_transferase_dom"/>
</dbReference>
<dbReference type="EMBL" id="KN819340">
    <property type="protein sequence ID" value="KIJ14888.1"/>
    <property type="molecule type" value="Genomic_DNA"/>
</dbReference>
<comment type="catalytic activity">
    <reaction evidence="37">
        <text>holo-[ACP] + acetyl-CoA = acetyl-[ACP] + CoA</text>
        <dbReference type="Rhea" id="RHEA:41788"/>
        <dbReference type="Rhea" id="RHEA-COMP:9621"/>
        <dbReference type="Rhea" id="RHEA-COMP:9685"/>
        <dbReference type="ChEBI" id="CHEBI:57287"/>
        <dbReference type="ChEBI" id="CHEBI:57288"/>
        <dbReference type="ChEBI" id="CHEBI:64479"/>
        <dbReference type="ChEBI" id="CHEBI:78446"/>
        <dbReference type="EC" id="2.3.1.38"/>
    </reaction>
    <physiologicalReaction direction="left-to-right" evidence="37">
        <dbReference type="Rhea" id="RHEA:41789"/>
    </physiologicalReaction>
</comment>
<comment type="catalytic activity">
    <reaction evidence="11">
        <text>(3R)-hydroxyhexanoyl-[ACP] = (2E)-hexenoyl-[ACP] + H2O</text>
        <dbReference type="Rhea" id="RHEA:41828"/>
        <dbReference type="Rhea" id="RHEA-COMP:9630"/>
        <dbReference type="Rhea" id="RHEA-COMP:9631"/>
        <dbReference type="ChEBI" id="CHEBI:15377"/>
        <dbReference type="ChEBI" id="CHEBI:78457"/>
        <dbReference type="ChEBI" id="CHEBI:78458"/>
    </reaction>
    <physiologicalReaction direction="left-to-right" evidence="11">
        <dbReference type="Rhea" id="RHEA:41829"/>
    </physiologicalReaction>
</comment>
<dbReference type="PROSITE" id="PS52004">
    <property type="entry name" value="KS3_2"/>
    <property type="match status" value="1"/>
</dbReference>
<comment type="catalytic activity">
    <reaction evidence="32">
        <text>tetradecanoyl-[ACP] + H2O = tetradecanoate + holo-[ACP] + H(+)</text>
        <dbReference type="Rhea" id="RHEA:30123"/>
        <dbReference type="Rhea" id="RHEA-COMP:9648"/>
        <dbReference type="Rhea" id="RHEA-COMP:9685"/>
        <dbReference type="ChEBI" id="CHEBI:15377"/>
        <dbReference type="ChEBI" id="CHEBI:15378"/>
        <dbReference type="ChEBI" id="CHEBI:30807"/>
        <dbReference type="ChEBI" id="CHEBI:64479"/>
        <dbReference type="ChEBI" id="CHEBI:78477"/>
        <dbReference type="EC" id="3.1.2.14"/>
    </reaction>
    <physiologicalReaction direction="left-to-right" evidence="32">
        <dbReference type="Rhea" id="RHEA:30124"/>
    </physiologicalReaction>
</comment>
<evidence type="ECO:0000256" key="47">
    <source>
        <dbReference type="ARBA" id="ARBA00049521"/>
    </source>
</evidence>
<comment type="catalytic activity">
    <reaction evidence="19">
        <text>3-oxooctadecanoyl-[ACP] + NADPH + H(+) = (3R)-hydroxyoctadecanoyl-[ACP] + NADP(+)</text>
        <dbReference type="Rhea" id="RHEA:41920"/>
        <dbReference type="Rhea" id="RHEA-COMP:9653"/>
        <dbReference type="Rhea" id="RHEA-COMP:9654"/>
        <dbReference type="ChEBI" id="CHEBI:15378"/>
        <dbReference type="ChEBI" id="CHEBI:57783"/>
        <dbReference type="ChEBI" id="CHEBI:58349"/>
        <dbReference type="ChEBI" id="CHEBI:78487"/>
        <dbReference type="ChEBI" id="CHEBI:78488"/>
    </reaction>
    <physiologicalReaction direction="left-to-right" evidence="19">
        <dbReference type="Rhea" id="RHEA:41921"/>
    </physiologicalReaction>
</comment>
<reference evidence="54 55" key="1">
    <citation type="submission" date="2014-06" db="EMBL/GenBank/DDBJ databases">
        <authorList>
            <consortium name="DOE Joint Genome Institute"/>
            <person name="Kuo A."/>
            <person name="Kohler A."/>
            <person name="Nagy L.G."/>
            <person name="Floudas D."/>
            <person name="Copeland A."/>
            <person name="Barry K.W."/>
            <person name="Cichocki N."/>
            <person name="Veneault-Fourrey C."/>
            <person name="LaButti K."/>
            <person name="Lindquist E.A."/>
            <person name="Lipzen A."/>
            <person name="Lundell T."/>
            <person name="Morin E."/>
            <person name="Murat C."/>
            <person name="Sun H."/>
            <person name="Tunlid A."/>
            <person name="Henrissat B."/>
            <person name="Grigoriev I.V."/>
            <person name="Hibbett D.S."/>
            <person name="Martin F."/>
            <person name="Nordberg H.P."/>
            <person name="Cantor M.N."/>
            <person name="Hua S.X."/>
        </authorList>
    </citation>
    <scope>NUCLEOTIDE SEQUENCE [LARGE SCALE GENOMIC DNA]</scope>
    <source>
        <strain evidence="54 55">ATCC 200175</strain>
    </source>
</reference>
<evidence type="ECO:0000256" key="10">
    <source>
        <dbReference type="ARBA" id="ARBA00023351"/>
    </source>
</evidence>
<feature type="domain" description="PKS/mFAS DH" evidence="53">
    <location>
        <begin position="910"/>
        <end position="1210"/>
    </location>
</feature>
<dbReference type="SUPFAM" id="SSF47336">
    <property type="entry name" value="ACP-like"/>
    <property type="match status" value="1"/>
</dbReference>
<evidence type="ECO:0000256" key="20">
    <source>
        <dbReference type="ARBA" id="ARBA00047394"/>
    </source>
</evidence>
<evidence type="ECO:0000256" key="30">
    <source>
        <dbReference type="ARBA" id="ARBA00048051"/>
    </source>
</evidence>
<comment type="catalytic activity">
    <reaction evidence="10">
        <text>(3R)-hydroxydodecanoyl-[ACP] = (2E)-dodecenoyl-[ACP] + H2O</text>
        <dbReference type="Rhea" id="RHEA:41876"/>
        <dbReference type="Rhea" id="RHEA-COMP:9642"/>
        <dbReference type="Rhea" id="RHEA-COMP:9643"/>
        <dbReference type="ChEBI" id="CHEBI:15377"/>
        <dbReference type="ChEBI" id="CHEBI:78470"/>
        <dbReference type="ChEBI" id="CHEBI:78472"/>
    </reaction>
    <physiologicalReaction direction="left-to-right" evidence="10">
        <dbReference type="Rhea" id="RHEA:41877"/>
    </physiologicalReaction>
</comment>
<dbReference type="InterPro" id="IPR057326">
    <property type="entry name" value="KR_dom"/>
</dbReference>
<comment type="catalytic activity">
    <reaction evidence="14">
        <text>(3R)-hydroxytetradecanoyl-[ACP] = (2E)-tetradecenoyl-[ACP] + H2O</text>
        <dbReference type="Rhea" id="RHEA:41892"/>
        <dbReference type="Rhea" id="RHEA-COMP:9646"/>
        <dbReference type="Rhea" id="RHEA-COMP:9647"/>
        <dbReference type="ChEBI" id="CHEBI:15377"/>
        <dbReference type="ChEBI" id="CHEBI:78474"/>
        <dbReference type="ChEBI" id="CHEBI:78475"/>
    </reaction>
    <physiologicalReaction direction="left-to-right" evidence="14">
        <dbReference type="Rhea" id="RHEA:41893"/>
    </physiologicalReaction>
</comment>
<dbReference type="Gene3D" id="3.40.50.1820">
    <property type="entry name" value="alpha/beta hydrolase"/>
    <property type="match status" value="1"/>
</dbReference>
<keyword evidence="3" id="KW-0597">Phosphoprotein</keyword>
<dbReference type="Pfam" id="PF16197">
    <property type="entry name" value="KAsynt_C_assoc"/>
    <property type="match status" value="1"/>
</dbReference>
<dbReference type="SUPFAM" id="SSF53901">
    <property type="entry name" value="Thiolase-like"/>
    <property type="match status" value="1"/>
</dbReference>
<evidence type="ECO:0000256" key="48">
    <source>
        <dbReference type="ARBA" id="ARBA00049533"/>
    </source>
</evidence>
<comment type="catalytic activity">
    <reaction evidence="34">
        <text>a fatty acyl-[ACP] + malonyl-[ACP] + H(+) = a 3-oxoacyl-[ACP] + holo-[ACP] + CO2</text>
        <dbReference type="Rhea" id="RHEA:22836"/>
        <dbReference type="Rhea" id="RHEA-COMP:9623"/>
        <dbReference type="Rhea" id="RHEA-COMP:9685"/>
        <dbReference type="Rhea" id="RHEA-COMP:9916"/>
        <dbReference type="Rhea" id="RHEA-COMP:14125"/>
        <dbReference type="ChEBI" id="CHEBI:15378"/>
        <dbReference type="ChEBI" id="CHEBI:16526"/>
        <dbReference type="ChEBI" id="CHEBI:64479"/>
        <dbReference type="ChEBI" id="CHEBI:78449"/>
        <dbReference type="ChEBI" id="CHEBI:78776"/>
        <dbReference type="ChEBI" id="CHEBI:138651"/>
        <dbReference type="EC" id="2.3.1.41"/>
    </reaction>
    <physiologicalReaction direction="left-to-right" evidence="34">
        <dbReference type="Rhea" id="RHEA:22837"/>
    </physiologicalReaction>
</comment>
<evidence type="ECO:0000256" key="50">
    <source>
        <dbReference type="SAM" id="MobiDB-lite"/>
    </source>
</evidence>
<evidence type="ECO:0000259" key="51">
    <source>
        <dbReference type="PROSITE" id="PS50075"/>
    </source>
</evidence>
<dbReference type="Gene3D" id="3.90.180.10">
    <property type="entry name" value="Medium-chain alcohol dehydrogenases, catalytic domain"/>
    <property type="match status" value="1"/>
</dbReference>
<comment type="catalytic activity">
    <reaction evidence="13">
        <text>a (3R)-hydroxyacyl-[ACP] = a (2E)-enoyl-[ACP] + H2O</text>
        <dbReference type="Rhea" id="RHEA:13097"/>
        <dbReference type="Rhea" id="RHEA-COMP:9925"/>
        <dbReference type="Rhea" id="RHEA-COMP:9945"/>
        <dbReference type="ChEBI" id="CHEBI:15377"/>
        <dbReference type="ChEBI" id="CHEBI:78784"/>
        <dbReference type="ChEBI" id="CHEBI:78827"/>
        <dbReference type="EC" id="4.2.1.59"/>
    </reaction>
    <physiologicalReaction direction="left-to-right" evidence="13">
        <dbReference type="Rhea" id="RHEA:13098"/>
    </physiologicalReaction>
</comment>
<dbReference type="SMART" id="SM00822">
    <property type="entry name" value="PKS_KR"/>
    <property type="match status" value="1"/>
</dbReference>
<evidence type="ECO:0000256" key="7">
    <source>
        <dbReference type="ARBA" id="ARBA00023026"/>
    </source>
</evidence>
<dbReference type="InterPro" id="IPR014030">
    <property type="entry name" value="Ketoacyl_synth_N"/>
</dbReference>
<dbReference type="InterPro" id="IPR011032">
    <property type="entry name" value="GroES-like_sf"/>
</dbReference>
<evidence type="ECO:0000256" key="27">
    <source>
        <dbReference type="ARBA" id="ARBA00047897"/>
    </source>
</evidence>
<dbReference type="GO" id="GO:0004315">
    <property type="term" value="F:3-oxoacyl-[acyl-carrier-protein] synthase activity"/>
    <property type="evidence" value="ECO:0007669"/>
    <property type="project" value="UniProtKB-EC"/>
</dbReference>
<comment type="function">
    <text evidence="18">Fatty acid synthetase is a multifunctional enzyme that catalyzes the de novo biosynthesis of long-chain saturated fatty acids starting from acetyl-CoA and malonyl-CoA in the presence of NADPH. This multifunctional protein contains 7 catalytic activities and a site for the binding of the prosthetic group 4'-phosphopantetheine of the acyl carrier protein ([ACP]) domain.</text>
</comment>
<keyword evidence="6" id="KW-0663">Pyridoxal phosphate</keyword>
<dbReference type="SUPFAM" id="SSF51735">
    <property type="entry name" value="NAD(P)-binding Rossmann-fold domains"/>
    <property type="match status" value="1"/>
</dbReference>
<protein>
    <submittedName>
        <fullName evidence="54">Polyketide synthase</fullName>
    </submittedName>
</protein>
<dbReference type="Gene3D" id="3.40.366.10">
    <property type="entry name" value="Malonyl-Coenzyme A Acyl Carrier Protein, domain 2"/>
    <property type="match status" value="1"/>
</dbReference>
<comment type="catalytic activity">
    <reaction evidence="15">
        <text>(3R)-hydroxyoctadecanoyl-[ACP] = (2E)-octadecenoyl-[ACP] + H2O</text>
        <dbReference type="Rhea" id="RHEA:41924"/>
        <dbReference type="Rhea" id="RHEA-COMP:9654"/>
        <dbReference type="Rhea" id="RHEA-COMP:9655"/>
        <dbReference type="ChEBI" id="CHEBI:15377"/>
        <dbReference type="ChEBI" id="CHEBI:78488"/>
        <dbReference type="ChEBI" id="CHEBI:78489"/>
    </reaction>
    <physiologicalReaction direction="left-to-right" evidence="15">
        <dbReference type="Rhea" id="RHEA:41925"/>
    </physiologicalReaction>
</comment>
<dbReference type="SUPFAM" id="SSF53474">
    <property type="entry name" value="alpha/beta-Hydrolases"/>
    <property type="match status" value="1"/>
</dbReference>
<evidence type="ECO:0000313" key="55">
    <source>
        <dbReference type="Proteomes" id="UP000053647"/>
    </source>
</evidence>
<evidence type="ECO:0000256" key="28">
    <source>
        <dbReference type="ARBA" id="ARBA00047953"/>
    </source>
</evidence>
<feature type="active site" description="Proton donor; for dehydratase activity" evidence="49">
    <location>
        <position position="1115"/>
    </location>
</feature>
<dbReference type="SUPFAM" id="SSF50129">
    <property type="entry name" value="GroES-like"/>
    <property type="match status" value="1"/>
</dbReference>
<evidence type="ECO:0000256" key="38">
    <source>
        <dbReference type="ARBA" id="ARBA00048704"/>
    </source>
</evidence>
<comment type="catalytic activity">
    <reaction evidence="39">
        <text>3-oxotetradecanoyl-[ACP] + NADPH + H(+) = (3R)-hydroxytetradecanoyl-[ACP] + NADP(+)</text>
        <dbReference type="Rhea" id="RHEA:41888"/>
        <dbReference type="Rhea" id="RHEA-COMP:9645"/>
        <dbReference type="Rhea" id="RHEA-COMP:9646"/>
        <dbReference type="ChEBI" id="CHEBI:15378"/>
        <dbReference type="ChEBI" id="CHEBI:57783"/>
        <dbReference type="ChEBI" id="CHEBI:58349"/>
        <dbReference type="ChEBI" id="CHEBI:78473"/>
        <dbReference type="ChEBI" id="CHEBI:78474"/>
    </reaction>
    <physiologicalReaction direction="left-to-right" evidence="39">
        <dbReference type="Rhea" id="RHEA:41889"/>
    </physiologicalReaction>
</comment>
<comment type="catalytic activity">
    <reaction evidence="23">
        <text>tetradecanoyl-[ACP] + malonyl-[ACP] + H(+) = 3-oxohexadecanoyl-[ACP] + holo-[ACP] + CO2</text>
        <dbReference type="Rhea" id="RHEA:41900"/>
        <dbReference type="Rhea" id="RHEA-COMP:9623"/>
        <dbReference type="Rhea" id="RHEA-COMP:9648"/>
        <dbReference type="Rhea" id="RHEA-COMP:9649"/>
        <dbReference type="Rhea" id="RHEA-COMP:9685"/>
        <dbReference type="ChEBI" id="CHEBI:15378"/>
        <dbReference type="ChEBI" id="CHEBI:16526"/>
        <dbReference type="ChEBI" id="CHEBI:64479"/>
        <dbReference type="ChEBI" id="CHEBI:78449"/>
        <dbReference type="ChEBI" id="CHEBI:78477"/>
        <dbReference type="ChEBI" id="CHEBI:78478"/>
    </reaction>
    <physiologicalReaction direction="left-to-right" evidence="23">
        <dbReference type="Rhea" id="RHEA:41901"/>
    </physiologicalReaction>
</comment>
<evidence type="ECO:0000256" key="46">
    <source>
        <dbReference type="ARBA" id="ARBA00049449"/>
    </source>
</evidence>
<dbReference type="GO" id="GO:0141148">
    <property type="term" value="F:enoyl-[acyl-carrier-protein] reductase (NADPH) activity"/>
    <property type="evidence" value="ECO:0007669"/>
    <property type="project" value="UniProtKB-EC"/>
</dbReference>
<dbReference type="GO" id="GO:0044550">
    <property type="term" value="P:secondary metabolite biosynthetic process"/>
    <property type="evidence" value="ECO:0007669"/>
    <property type="project" value="UniProtKB-ARBA"/>
</dbReference>
<dbReference type="InterPro" id="IPR020843">
    <property type="entry name" value="ER"/>
</dbReference>
<evidence type="ECO:0000256" key="17">
    <source>
        <dbReference type="ARBA" id="ARBA00023402"/>
    </source>
</evidence>
<dbReference type="Gene3D" id="3.10.129.110">
    <property type="entry name" value="Polyketide synthase dehydratase"/>
    <property type="match status" value="1"/>
</dbReference>
<evidence type="ECO:0000256" key="42">
    <source>
        <dbReference type="ARBA" id="ARBA00049171"/>
    </source>
</evidence>
<evidence type="ECO:0000256" key="36">
    <source>
        <dbReference type="ARBA" id="ARBA00048650"/>
    </source>
</evidence>
<evidence type="ECO:0000256" key="21">
    <source>
        <dbReference type="ARBA" id="ARBA00047400"/>
    </source>
</evidence>
<dbReference type="HOGENOM" id="CLU_000022_31_1_1"/>
<dbReference type="InterPro" id="IPR001227">
    <property type="entry name" value="Ac_transferase_dom_sf"/>
</dbReference>
<keyword evidence="55" id="KW-1185">Reference proteome</keyword>
<evidence type="ECO:0000256" key="37">
    <source>
        <dbReference type="ARBA" id="ARBA00048691"/>
    </source>
</evidence>
<dbReference type="PANTHER" id="PTHR43775:SF37">
    <property type="entry name" value="SI:DKEY-61P9.11"/>
    <property type="match status" value="1"/>
</dbReference>
<dbReference type="GO" id="GO:0006633">
    <property type="term" value="P:fatty acid biosynthetic process"/>
    <property type="evidence" value="ECO:0007669"/>
    <property type="project" value="InterPro"/>
</dbReference>
<comment type="catalytic activity">
    <reaction evidence="44">
        <text>3-oxohexadecanoyl-[ACP] + NADPH + H(+) = (3R)-hydroxyhexadecanoyl-[ACP] + NADP(+)</text>
        <dbReference type="Rhea" id="RHEA:41904"/>
        <dbReference type="Rhea" id="RHEA-COMP:9649"/>
        <dbReference type="Rhea" id="RHEA-COMP:9650"/>
        <dbReference type="ChEBI" id="CHEBI:15378"/>
        <dbReference type="ChEBI" id="CHEBI:57783"/>
        <dbReference type="ChEBI" id="CHEBI:58349"/>
        <dbReference type="ChEBI" id="CHEBI:78478"/>
        <dbReference type="ChEBI" id="CHEBI:78480"/>
    </reaction>
    <physiologicalReaction direction="left-to-right" evidence="44">
        <dbReference type="Rhea" id="RHEA:41905"/>
    </physiologicalReaction>
</comment>
<feature type="region of interest" description="C-terminal hotdog fold" evidence="49">
    <location>
        <begin position="1056"/>
        <end position="1210"/>
    </location>
</feature>
<dbReference type="SUPFAM" id="SSF53335">
    <property type="entry name" value="S-adenosyl-L-methionine-dependent methyltransferases"/>
    <property type="match status" value="1"/>
</dbReference>
<evidence type="ECO:0000256" key="15">
    <source>
        <dbReference type="ARBA" id="ARBA00023399"/>
    </source>
</evidence>
<accession>A0A0C9TX88</accession>
<dbReference type="InterPro" id="IPR020806">
    <property type="entry name" value="PKS_PP-bd"/>
</dbReference>
<evidence type="ECO:0000256" key="44">
    <source>
        <dbReference type="ARBA" id="ARBA00049414"/>
    </source>
</evidence>
<comment type="catalytic activity">
    <reaction evidence="45">
        <text>3-oxooctanoyl-[ACP] + NADPH + H(+) = (3R)-hydroxyoctanoyl-[ACP] + NADP(+)</text>
        <dbReference type="Rhea" id="RHEA:41840"/>
        <dbReference type="Rhea" id="RHEA-COMP:9633"/>
        <dbReference type="Rhea" id="RHEA-COMP:9634"/>
        <dbReference type="ChEBI" id="CHEBI:15378"/>
        <dbReference type="ChEBI" id="CHEBI:57783"/>
        <dbReference type="ChEBI" id="CHEBI:58349"/>
        <dbReference type="ChEBI" id="CHEBI:78460"/>
        <dbReference type="ChEBI" id="CHEBI:78461"/>
    </reaction>
    <physiologicalReaction direction="left-to-right" evidence="45">
        <dbReference type="Rhea" id="RHEA:41841"/>
    </physiologicalReaction>
</comment>
<evidence type="ECO:0000256" key="25">
    <source>
        <dbReference type="ARBA" id="ARBA00047578"/>
    </source>
</evidence>
<dbReference type="Pfam" id="PF00975">
    <property type="entry name" value="Thioesterase"/>
    <property type="match status" value="1"/>
</dbReference>
<dbReference type="Gene3D" id="1.10.1200.10">
    <property type="entry name" value="ACP-like"/>
    <property type="match status" value="1"/>
</dbReference>
<evidence type="ECO:0000256" key="2">
    <source>
        <dbReference type="ARBA" id="ARBA00022450"/>
    </source>
</evidence>
<feature type="active site" description="Proton acceptor; for dehydratase activity" evidence="49">
    <location>
        <position position="942"/>
    </location>
</feature>
<dbReference type="InterPro" id="IPR029058">
    <property type="entry name" value="AB_hydrolase_fold"/>
</dbReference>
<feature type="domain" description="Ketosynthase family 3 (KS3)" evidence="52">
    <location>
        <begin position="10"/>
        <end position="428"/>
    </location>
</feature>
<keyword evidence="4" id="KW-0808">Transferase</keyword>
<evidence type="ECO:0000313" key="54">
    <source>
        <dbReference type="EMBL" id="KIJ14888.1"/>
    </source>
</evidence>
<comment type="catalytic activity">
    <reaction evidence="29">
        <text>acetyl-[ACP] + malonyl-[ACP] + H(+) = 3-oxobutanoyl-[ACP] + holo-[ACP] + CO2</text>
        <dbReference type="Rhea" id="RHEA:41800"/>
        <dbReference type="Rhea" id="RHEA-COMP:9621"/>
        <dbReference type="Rhea" id="RHEA-COMP:9623"/>
        <dbReference type="Rhea" id="RHEA-COMP:9625"/>
        <dbReference type="Rhea" id="RHEA-COMP:9685"/>
        <dbReference type="ChEBI" id="CHEBI:15378"/>
        <dbReference type="ChEBI" id="CHEBI:16526"/>
        <dbReference type="ChEBI" id="CHEBI:64479"/>
        <dbReference type="ChEBI" id="CHEBI:78446"/>
        <dbReference type="ChEBI" id="CHEBI:78449"/>
        <dbReference type="ChEBI" id="CHEBI:78450"/>
    </reaction>
    <physiologicalReaction direction="left-to-right" evidence="29">
        <dbReference type="Rhea" id="RHEA:41801"/>
    </physiologicalReaction>
</comment>
<evidence type="ECO:0000259" key="53">
    <source>
        <dbReference type="PROSITE" id="PS52019"/>
    </source>
</evidence>
<evidence type="ECO:0000256" key="43">
    <source>
        <dbReference type="ARBA" id="ARBA00049263"/>
    </source>
</evidence>
<dbReference type="InterPro" id="IPR036291">
    <property type="entry name" value="NAD(P)-bd_dom_sf"/>
</dbReference>
<comment type="catalytic activity">
    <reaction evidence="40">
        <text>(2E)-octadecenoyl-[ACP] + NADPH + H(+) = octadecanoyl-[ACP] + NADP(+)</text>
        <dbReference type="Rhea" id="RHEA:41928"/>
        <dbReference type="Rhea" id="RHEA-COMP:9655"/>
        <dbReference type="Rhea" id="RHEA-COMP:9656"/>
        <dbReference type="ChEBI" id="CHEBI:15378"/>
        <dbReference type="ChEBI" id="CHEBI:57783"/>
        <dbReference type="ChEBI" id="CHEBI:58349"/>
        <dbReference type="ChEBI" id="CHEBI:78489"/>
        <dbReference type="ChEBI" id="CHEBI:78495"/>
    </reaction>
    <physiologicalReaction direction="left-to-right" evidence="40">
        <dbReference type="Rhea" id="RHEA:41929"/>
    </physiologicalReaction>
</comment>
<evidence type="ECO:0000256" key="14">
    <source>
        <dbReference type="ARBA" id="ARBA00023398"/>
    </source>
</evidence>
<comment type="catalytic activity">
    <reaction evidence="30">
        <text>hexadecanoyl-[ACP] + malonyl-[ACP] + H(+) = 3-oxooctadecanoyl-[ACP] + holo-[ACP] + CO2</text>
        <dbReference type="Rhea" id="RHEA:41916"/>
        <dbReference type="Rhea" id="RHEA-COMP:9623"/>
        <dbReference type="Rhea" id="RHEA-COMP:9652"/>
        <dbReference type="Rhea" id="RHEA-COMP:9653"/>
        <dbReference type="Rhea" id="RHEA-COMP:9685"/>
        <dbReference type="ChEBI" id="CHEBI:15378"/>
        <dbReference type="ChEBI" id="CHEBI:16526"/>
        <dbReference type="ChEBI" id="CHEBI:64479"/>
        <dbReference type="ChEBI" id="CHEBI:78449"/>
        <dbReference type="ChEBI" id="CHEBI:78483"/>
        <dbReference type="ChEBI" id="CHEBI:78487"/>
    </reaction>
    <physiologicalReaction direction="left-to-right" evidence="30">
        <dbReference type="Rhea" id="RHEA:41917"/>
    </physiologicalReaction>
</comment>
<dbReference type="Pfam" id="PF00698">
    <property type="entry name" value="Acyl_transf_1"/>
    <property type="match status" value="1"/>
</dbReference>
<dbReference type="SMART" id="SM00827">
    <property type="entry name" value="PKS_AT"/>
    <property type="match status" value="1"/>
</dbReference>
<dbReference type="Pfam" id="PF14765">
    <property type="entry name" value="PS-DH"/>
    <property type="match status" value="1"/>
</dbReference>